<dbReference type="NCBIfam" id="TIGR02577">
    <property type="entry name" value="cas_TM1794_Cmr2"/>
    <property type="match status" value="1"/>
</dbReference>
<organism evidence="4 5">
    <name type="scientific">Tindallia californiensis</name>
    <dbReference type="NCBI Taxonomy" id="159292"/>
    <lineage>
        <taxon>Bacteria</taxon>
        <taxon>Bacillati</taxon>
        <taxon>Bacillota</taxon>
        <taxon>Clostridia</taxon>
        <taxon>Peptostreptococcales</taxon>
        <taxon>Tindalliaceae</taxon>
        <taxon>Tindallia</taxon>
    </lineage>
</organism>
<evidence type="ECO:0000313" key="5">
    <source>
        <dbReference type="Proteomes" id="UP000199230"/>
    </source>
</evidence>
<protein>
    <submittedName>
        <fullName evidence="4">CRISPR-associated protein, Cmr2 family</fullName>
    </submittedName>
</protein>
<dbReference type="InterPro" id="IPR024615">
    <property type="entry name" value="CRISPR-assoc_Cmr2_N"/>
</dbReference>
<dbReference type="AlphaFoldDB" id="A0A1H3PQD3"/>
<dbReference type="Gene3D" id="3.30.70.270">
    <property type="match status" value="1"/>
</dbReference>
<dbReference type="InterPro" id="IPR000160">
    <property type="entry name" value="GGDEF_dom"/>
</dbReference>
<dbReference type="RefSeq" id="WP_093314158.1">
    <property type="nucleotide sequence ID" value="NZ_FNPV01000007.1"/>
</dbReference>
<dbReference type="EMBL" id="FNPV01000007">
    <property type="protein sequence ID" value="SDZ03115.1"/>
    <property type="molecule type" value="Genomic_DNA"/>
</dbReference>
<dbReference type="InterPro" id="IPR052117">
    <property type="entry name" value="Cas10/Csm1_subtype-III-A"/>
</dbReference>
<evidence type="ECO:0000256" key="2">
    <source>
        <dbReference type="ARBA" id="ARBA00023118"/>
    </source>
</evidence>
<dbReference type="PANTHER" id="PTHR36528:SF1">
    <property type="entry name" value="CRISPR SYSTEM SINGLE-STRAND-SPECIFIC DEOXYRIBONUCLEASE CAS10_CSM1 (SUBTYPE III-A)"/>
    <property type="match status" value="1"/>
</dbReference>
<gene>
    <name evidence="4" type="ORF">SAMN05192546_10718</name>
</gene>
<reference evidence="4 5" key="1">
    <citation type="submission" date="2016-10" db="EMBL/GenBank/DDBJ databases">
        <authorList>
            <person name="de Groot N.N."/>
        </authorList>
    </citation>
    <scope>NUCLEOTIDE SEQUENCE [LARGE SCALE GENOMIC DNA]</scope>
    <source>
        <strain evidence="4 5">APO</strain>
    </source>
</reference>
<evidence type="ECO:0000256" key="1">
    <source>
        <dbReference type="ARBA" id="ARBA00022741"/>
    </source>
</evidence>
<keyword evidence="5" id="KW-1185">Reference proteome</keyword>
<dbReference type="GO" id="GO:0051607">
    <property type="term" value="P:defense response to virus"/>
    <property type="evidence" value="ECO:0007669"/>
    <property type="project" value="UniProtKB-KW"/>
</dbReference>
<dbReference type="Proteomes" id="UP000199230">
    <property type="component" value="Unassembled WGS sequence"/>
</dbReference>
<feature type="domain" description="GGDEF" evidence="3">
    <location>
        <begin position="291"/>
        <end position="426"/>
    </location>
</feature>
<dbReference type="InterPro" id="IPR043128">
    <property type="entry name" value="Rev_trsase/Diguanyl_cyclase"/>
</dbReference>
<sequence length="568" mass="65233">MKSKSLLLISIGPVQSFIESARKLEDLWAGSFVLAWLSENAIHTLQETAKERNVTMEMVYPMILNHEPYKIKKCFPEVASLPSRFVCHFDAKPEQVAEMAKITEDKVKEAFTEFCCTSVDRVFGNFSNQLKDEPIQRMKNMTADQVKALIEVFWAIESMETEDFNQHRRHLEMRLAAVKNNRRIHQLYQDGLVCTVCGEREALSGWPVKKTAGIGEMKELLKTTWDSRKPEFSKRIKPGEFLCGVCLGKRGARNFFQDKYNSKYHFQSFPSVRSIANFSNYYEQEEPENRSYYAVLLMDGDNMGKWFSKSNKIEDHQELSKRLAFYASETVPKTVEKDHGGKLVYAGGDDVLAFLPLQSAFQCAKELRMAFGSDQQGFAQGATASMGMVITHDKAPLSKVLRQVRRMEKTAKAYQKGNDDSIGKDALAIGVMTRGEIRETCFSWEDVDVVMEIKNSYQQDLTTTFLFTFAKAFLPLIGKEYHKKVQPVKNSIENKELLRLEMERLVTRSLKDSSKKTLDPKEFSTMLIQLHEHMPSTLQFIHLLEALRFIAQKDFAISKEMEEMEVMN</sequence>
<dbReference type="PANTHER" id="PTHR36528">
    <property type="entry name" value="CRISPR SYSTEM SINGLE-STRAND-SPECIFIC DEOXYRIBONUCLEASE CAS10/CSM1 (SUBTYPE III-A)"/>
    <property type="match status" value="1"/>
</dbReference>
<dbReference type="PROSITE" id="PS50887">
    <property type="entry name" value="GGDEF"/>
    <property type="match status" value="1"/>
</dbReference>
<dbReference type="Pfam" id="PF22335">
    <property type="entry name" value="Cas10-Cmr2_palm2"/>
    <property type="match status" value="1"/>
</dbReference>
<dbReference type="Gene3D" id="3.30.70.2220">
    <property type="entry name" value="CRISPR-Cas system, Cmr2 subunit, D1 domain, cysteine cluster"/>
    <property type="match status" value="1"/>
</dbReference>
<keyword evidence="2" id="KW-0051">Antiviral defense</keyword>
<dbReference type="GO" id="GO:0000166">
    <property type="term" value="F:nucleotide binding"/>
    <property type="evidence" value="ECO:0007669"/>
    <property type="project" value="UniProtKB-KW"/>
</dbReference>
<dbReference type="InterPro" id="IPR013407">
    <property type="entry name" value="CRISPR-assoc_prot_Cmr2"/>
</dbReference>
<proteinExistence type="predicted"/>
<evidence type="ECO:0000259" key="3">
    <source>
        <dbReference type="PROSITE" id="PS50887"/>
    </source>
</evidence>
<evidence type="ECO:0000313" key="4">
    <source>
        <dbReference type="EMBL" id="SDZ03115.1"/>
    </source>
</evidence>
<name>A0A1H3PQD3_9FIRM</name>
<keyword evidence="1" id="KW-0547">Nucleotide-binding</keyword>
<accession>A0A1H3PQD3</accession>
<dbReference type="OrthoDB" id="9758700at2"/>
<dbReference type="Pfam" id="PF12469">
    <property type="entry name" value="Cmr2_N"/>
    <property type="match status" value="1"/>
</dbReference>
<dbReference type="STRING" id="159292.SAMN05192546_10718"/>
<dbReference type="InterPro" id="IPR054767">
    <property type="entry name" value="Cas10-Cmr2_palm2"/>
</dbReference>
<dbReference type="InterPro" id="IPR038242">
    <property type="entry name" value="Cmr2_N"/>
</dbReference>